<feature type="signal peptide" evidence="2">
    <location>
        <begin position="1"/>
        <end position="18"/>
    </location>
</feature>
<evidence type="ECO:0000256" key="1">
    <source>
        <dbReference type="SAM" id="MobiDB-lite"/>
    </source>
</evidence>
<proteinExistence type="predicted"/>
<dbReference type="Proteomes" id="UP001178508">
    <property type="component" value="Chromosome 11"/>
</dbReference>
<dbReference type="EMBL" id="OY660874">
    <property type="protein sequence ID" value="CAJ1066737.1"/>
    <property type="molecule type" value="Genomic_DNA"/>
</dbReference>
<feature type="chain" id="PRO_5043695962" evidence="2">
    <location>
        <begin position="19"/>
        <end position="172"/>
    </location>
</feature>
<feature type="compositionally biased region" description="Acidic residues" evidence="1">
    <location>
        <begin position="66"/>
        <end position="97"/>
    </location>
</feature>
<gene>
    <name evidence="3" type="ORF">XNOV1_A024639</name>
</gene>
<evidence type="ECO:0000313" key="4">
    <source>
        <dbReference type="Proteomes" id="UP001178508"/>
    </source>
</evidence>
<keyword evidence="2" id="KW-0732">Signal</keyword>
<evidence type="ECO:0000313" key="3">
    <source>
        <dbReference type="EMBL" id="CAJ1066737.1"/>
    </source>
</evidence>
<keyword evidence="4" id="KW-1185">Reference proteome</keyword>
<evidence type="ECO:0000256" key="2">
    <source>
        <dbReference type="SAM" id="SignalP"/>
    </source>
</evidence>
<feature type="region of interest" description="Disordered" evidence="1">
    <location>
        <begin position="47"/>
        <end position="172"/>
    </location>
</feature>
<feature type="compositionally biased region" description="Acidic residues" evidence="1">
    <location>
        <begin position="123"/>
        <end position="132"/>
    </location>
</feature>
<feature type="compositionally biased region" description="Low complexity" evidence="1">
    <location>
        <begin position="50"/>
        <end position="60"/>
    </location>
</feature>
<name>A0AAV1G2Q7_XYRNO</name>
<dbReference type="AlphaFoldDB" id="A0AAV1G2Q7"/>
<sequence>MKTRIVFLLFALLAGLNAMPIDSPVVEDEEDAESSEDTALQEILDDLVKSSDNPSNPDEPSALDEGAQDDPTAMDEESQDDLPLFDEDSNDGESSEDDSSKPEEDSLNSTIHEVAPEDISPSQDEDSTEDETSSPGDGSSDEDSSSQGDNLKEEDLGEDSPSDGPLTGGDNE</sequence>
<organism evidence="3 4">
    <name type="scientific">Xyrichtys novacula</name>
    <name type="common">Pearly razorfish</name>
    <name type="synonym">Hemipteronotus novacula</name>
    <dbReference type="NCBI Taxonomy" id="13765"/>
    <lineage>
        <taxon>Eukaryota</taxon>
        <taxon>Metazoa</taxon>
        <taxon>Chordata</taxon>
        <taxon>Craniata</taxon>
        <taxon>Vertebrata</taxon>
        <taxon>Euteleostomi</taxon>
        <taxon>Actinopterygii</taxon>
        <taxon>Neopterygii</taxon>
        <taxon>Teleostei</taxon>
        <taxon>Neoteleostei</taxon>
        <taxon>Acanthomorphata</taxon>
        <taxon>Eupercaria</taxon>
        <taxon>Labriformes</taxon>
        <taxon>Labridae</taxon>
        <taxon>Xyrichtys</taxon>
    </lineage>
</organism>
<accession>A0AAV1G2Q7</accession>
<reference evidence="3" key="1">
    <citation type="submission" date="2023-08" db="EMBL/GenBank/DDBJ databases">
        <authorList>
            <person name="Alioto T."/>
            <person name="Alioto T."/>
            <person name="Gomez Garrido J."/>
        </authorList>
    </citation>
    <scope>NUCLEOTIDE SEQUENCE</scope>
</reference>
<protein>
    <submittedName>
        <fullName evidence="3">Uncharacterized protein</fullName>
    </submittedName>
</protein>